<dbReference type="Proteomes" id="UP000242757">
    <property type="component" value="Unassembled WGS sequence"/>
</dbReference>
<evidence type="ECO:0000313" key="4">
    <source>
        <dbReference type="EMBL" id="OXY80797.1"/>
    </source>
</evidence>
<dbReference type="Pfam" id="PF01722">
    <property type="entry name" value="BolA"/>
    <property type="match status" value="1"/>
</dbReference>
<dbReference type="FunFam" id="3.30.300.90:FF:000001">
    <property type="entry name" value="Transcriptional regulator BolA"/>
    <property type="match status" value="1"/>
</dbReference>
<dbReference type="Gene3D" id="3.30.300.90">
    <property type="entry name" value="BolA-like"/>
    <property type="match status" value="1"/>
</dbReference>
<dbReference type="SUPFAM" id="SSF82657">
    <property type="entry name" value="BolA-like"/>
    <property type="match status" value="1"/>
</dbReference>
<dbReference type="InterPro" id="IPR036065">
    <property type="entry name" value="BolA-like_sf"/>
</dbReference>
<comment type="caution">
    <text evidence="4">The sequence shown here is derived from an EMBL/GenBank/DDBJ whole genome shotgun (WGS) entry which is preliminary data.</text>
</comment>
<dbReference type="GO" id="GO:1990229">
    <property type="term" value="C:iron-sulfur cluster assembly complex"/>
    <property type="evidence" value="ECO:0007669"/>
    <property type="project" value="UniProtKB-ARBA"/>
</dbReference>
<dbReference type="PIRSF" id="PIRSF003113">
    <property type="entry name" value="BolA"/>
    <property type="match status" value="1"/>
</dbReference>
<name>A0A233RBN0_9GAMM</name>
<protein>
    <recommendedName>
        <fullName evidence="2">DNA-binding transcriptional regulator BolA</fullName>
    </recommendedName>
</protein>
<dbReference type="RefSeq" id="WP_094201684.1">
    <property type="nucleotide sequence ID" value="NZ_NBIM01000007.1"/>
</dbReference>
<dbReference type="GO" id="GO:0006351">
    <property type="term" value="P:DNA-templated transcription"/>
    <property type="evidence" value="ECO:0007669"/>
    <property type="project" value="TreeGrafter"/>
</dbReference>
<dbReference type="AlphaFoldDB" id="A0A233RBN0"/>
<reference evidence="4 5" key="1">
    <citation type="submission" date="2017-08" db="EMBL/GenBank/DDBJ databases">
        <title>A Genome Sequence of Oceanimonas doudoroffii ATCC 27123T.</title>
        <authorList>
            <person name="Brennan M.A."/>
            <person name="Maclea K.S."/>
            <person name="Mcclelland W.D."/>
            <person name="Trachtenberg A.M."/>
        </authorList>
    </citation>
    <scope>NUCLEOTIDE SEQUENCE [LARGE SCALE GENOMIC DNA]</scope>
    <source>
        <strain evidence="4 5">ATCC 27123</strain>
    </source>
</reference>
<dbReference type="OrthoDB" id="9801469at2"/>
<dbReference type="EMBL" id="NBIM01000007">
    <property type="protein sequence ID" value="OXY80797.1"/>
    <property type="molecule type" value="Genomic_DNA"/>
</dbReference>
<dbReference type="InterPro" id="IPR050961">
    <property type="entry name" value="BolA/IbaG_stress_morph_reg"/>
</dbReference>
<evidence type="ECO:0000256" key="3">
    <source>
        <dbReference type="RuleBase" id="RU003860"/>
    </source>
</evidence>
<accession>A0A233RBN0</accession>
<evidence type="ECO:0000256" key="2">
    <source>
        <dbReference type="ARBA" id="ARBA00074073"/>
    </source>
</evidence>
<proteinExistence type="inferred from homology"/>
<dbReference type="PANTHER" id="PTHR46229">
    <property type="entry name" value="BOLA TRANSCRIPTION REGULATOR"/>
    <property type="match status" value="1"/>
</dbReference>
<dbReference type="GO" id="GO:0005829">
    <property type="term" value="C:cytosol"/>
    <property type="evidence" value="ECO:0007669"/>
    <property type="project" value="TreeGrafter"/>
</dbReference>
<keyword evidence="5" id="KW-1185">Reference proteome</keyword>
<comment type="similarity">
    <text evidence="1 3">Belongs to the BolA/IbaG family.</text>
</comment>
<evidence type="ECO:0000313" key="5">
    <source>
        <dbReference type="Proteomes" id="UP000242757"/>
    </source>
</evidence>
<gene>
    <name evidence="4" type="ORF">B6S08_15310</name>
</gene>
<organism evidence="4 5">
    <name type="scientific">Oceanimonas doudoroffii</name>
    <dbReference type="NCBI Taxonomy" id="84158"/>
    <lineage>
        <taxon>Bacteria</taxon>
        <taxon>Pseudomonadati</taxon>
        <taxon>Pseudomonadota</taxon>
        <taxon>Gammaproteobacteria</taxon>
        <taxon>Aeromonadales</taxon>
        <taxon>Aeromonadaceae</taxon>
        <taxon>Oceanimonas</taxon>
    </lineage>
</organism>
<evidence type="ECO:0000256" key="1">
    <source>
        <dbReference type="ARBA" id="ARBA00005578"/>
    </source>
</evidence>
<sequence>MSMQSTIEHKVKEALTPEHLEVINESYMHSVAPGSETHFKLVVVSQAFEGQRLLARHRTLNGLLADELAGGVHALALHTLTPAEWRERGAVPASPNCMGKGGASA</sequence>
<dbReference type="InterPro" id="IPR002634">
    <property type="entry name" value="BolA"/>
</dbReference>
<dbReference type="PANTHER" id="PTHR46229:SF2">
    <property type="entry name" value="BOLA-LIKE PROTEIN 1"/>
    <property type="match status" value="1"/>
</dbReference>